<dbReference type="AlphaFoldDB" id="A0A915NP96"/>
<name>A0A915NP96_9BILA</name>
<protein>
    <submittedName>
        <fullName evidence="2">Uncharacterized protein</fullName>
    </submittedName>
</protein>
<reference evidence="2" key="1">
    <citation type="submission" date="2022-11" db="UniProtKB">
        <authorList>
            <consortium name="WormBaseParasite"/>
        </authorList>
    </citation>
    <scope>IDENTIFICATION</scope>
</reference>
<organism evidence="1 2">
    <name type="scientific">Meloidogyne floridensis</name>
    <dbReference type="NCBI Taxonomy" id="298350"/>
    <lineage>
        <taxon>Eukaryota</taxon>
        <taxon>Metazoa</taxon>
        <taxon>Ecdysozoa</taxon>
        <taxon>Nematoda</taxon>
        <taxon>Chromadorea</taxon>
        <taxon>Rhabditida</taxon>
        <taxon>Tylenchina</taxon>
        <taxon>Tylenchomorpha</taxon>
        <taxon>Tylenchoidea</taxon>
        <taxon>Meloidogynidae</taxon>
        <taxon>Meloidogyninae</taxon>
        <taxon>Meloidogyne</taxon>
    </lineage>
</organism>
<proteinExistence type="predicted"/>
<evidence type="ECO:0000313" key="2">
    <source>
        <dbReference type="WBParaSite" id="scf7180000418933.g3129"/>
    </source>
</evidence>
<accession>A0A915NP96</accession>
<keyword evidence="1" id="KW-1185">Reference proteome</keyword>
<sequence length="254" mass="28933">MDKINNSTCLLPKIKTTTTNPAQLLVDQDDLDKLSNQLKLLKIDDFTINEILKKFKPIKKEVKIEPQECQVFEPQQQQPFVGYDGLFELAISQVIACGYGHVLPSNLFETKNSTSINTIKLKTKTCLRDTTAQMLNDMILKLNGIVDPGSHINIQGKLASRQWPKNGKGEDWVVKGQDYNVWEERVKKNFELRQEIVVNIIKFMKDEVIGNLVGDELQGANAYTMESPGLFRITGKSMNAGRSDFYENNWLFFV</sequence>
<dbReference type="Proteomes" id="UP000887560">
    <property type="component" value="Unplaced"/>
</dbReference>
<evidence type="ECO:0000313" key="1">
    <source>
        <dbReference type="Proteomes" id="UP000887560"/>
    </source>
</evidence>
<dbReference type="WBParaSite" id="scf7180000418933.g3129">
    <property type="protein sequence ID" value="scf7180000418933.g3129"/>
    <property type="gene ID" value="scf7180000418933.g3129"/>
</dbReference>